<accession>A0A0E9Q8M6</accession>
<reference evidence="1" key="1">
    <citation type="submission" date="2014-11" db="EMBL/GenBank/DDBJ databases">
        <authorList>
            <person name="Amaro Gonzalez C."/>
        </authorList>
    </citation>
    <scope>NUCLEOTIDE SEQUENCE</scope>
</reference>
<name>A0A0E9Q8M6_ANGAN</name>
<reference evidence="1" key="2">
    <citation type="journal article" date="2015" name="Fish Shellfish Immunol.">
        <title>Early steps in the European eel (Anguilla anguilla)-Vibrio vulnificus interaction in the gills: Role of the RtxA13 toxin.</title>
        <authorList>
            <person name="Callol A."/>
            <person name="Pajuelo D."/>
            <person name="Ebbesson L."/>
            <person name="Teles M."/>
            <person name="MacKenzie S."/>
            <person name="Amaro C."/>
        </authorList>
    </citation>
    <scope>NUCLEOTIDE SEQUENCE</scope>
</reference>
<organism evidence="1">
    <name type="scientific">Anguilla anguilla</name>
    <name type="common">European freshwater eel</name>
    <name type="synonym">Muraena anguilla</name>
    <dbReference type="NCBI Taxonomy" id="7936"/>
    <lineage>
        <taxon>Eukaryota</taxon>
        <taxon>Metazoa</taxon>
        <taxon>Chordata</taxon>
        <taxon>Craniata</taxon>
        <taxon>Vertebrata</taxon>
        <taxon>Euteleostomi</taxon>
        <taxon>Actinopterygii</taxon>
        <taxon>Neopterygii</taxon>
        <taxon>Teleostei</taxon>
        <taxon>Anguilliformes</taxon>
        <taxon>Anguillidae</taxon>
        <taxon>Anguilla</taxon>
    </lineage>
</organism>
<dbReference type="EMBL" id="GBXM01095473">
    <property type="protein sequence ID" value="JAH13104.1"/>
    <property type="molecule type" value="Transcribed_RNA"/>
</dbReference>
<evidence type="ECO:0000313" key="1">
    <source>
        <dbReference type="EMBL" id="JAH13104.1"/>
    </source>
</evidence>
<proteinExistence type="predicted"/>
<dbReference type="AlphaFoldDB" id="A0A0E9Q8M6"/>
<sequence>MGLLLPGKVGGAWLANQTLVYGACKRKITSTYHHS</sequence>
<protein>
    <submittedName>
        <fullName evidence="1">Uncharacterized protein</fullName>
    </submittedName>
</protein>